<proteinExistence type="predicted"/>
<evidence type="ECO:0000256" key="1">
    <source>
        <dbReference type="SAM" id="MobiDB-lite"/>
    </source>
</evidence>
<keyword evidence="2" id="KW-1133">Transmembrane helix</keyword>
<reference evidence="3 4" key="1">
    <citation type="submission" date="2017-03" db="EMBL/GenBank/DDBJ databases">
        <title>Whole genome sequences of fourteen strains of Bradyrhizobium canariense and one strain of Bradyrhizobium japonicum isolated from Lupinus (Papilionoideae: Genisteae) species in Algeria.</title>
        <authorList>
            <person name="Crovadore J."/>
            <person name="Chekireb D."/>
            <person name="Brachmann A."/>
            <person name="Chablais R."/>
            <person name="Cochard B."/>
            <person name="Lefort F."/>
        </authorList>
    </citation>
    <scope>NUCLEOTIDE SEQUENCE [LARGE SCALE GENOMIC DNA]</scope>
    <source>
        <strain evidence="3 4">UBMA197</strain>
    </source>
</reference>
<protein>
    <submittedName>
        <fullName evidence="3">Uncharacterized protein</fullName>
    </submittedName>
</protein>
<evidence type="ECO:0000313" key="3">
    <source>
        <dbReference type="EMBL" id="OSJ24559.1"/>
    </source>
</evidence>
<comment type="caution">
    <text evidence="3">The sequence shown here is derived from an EMBL/GenBank/DDBJ whole genome shotgun (WGS) entry which is preliminary data.</text>
</comment>
<keyword evidence="2" id="KW-0812">Transmembrane</keyword>
<gene>
    <name evidence="3" type="ORF">BSZ19_42045</name>
</gene>
<dbReference type="EMBL" id="NAFL01000282">
    <property type="protein sequence ID" value="OSJ24559.1"/>
    <property type="molecule type" value="Genomic_DNA"/>
</dbReference>
<keyword evidence="2" id="KW-0472">Membrane</keyword>
<feature type="transmembrane region" description="Helical" evidence="2">
    <location>
        <begin position="60"/>
        <end position="81"/>
    </location>
</feature>
<organism evidence="3 4">
    <name type="scientific">Bradyrhizobium japonicum</name>
    <dbReference type="NCBI Taxonomy" id="375"/>
    <lineage>
        <taxon>Bacteria</taxon>
        <taxon>Pseudomonadati</taxon>
        <taxon>Pseudomonadota</taxon>
        <taxon>Alphaproteobacteria</taxon>
        <taxon>Hyphomicrobiales</taxon>
        <taxon>Nitrobacteraceae</taxon>
        <taxon>Bradyrhizobium</taxon>
    </lineage>
</organism>
<evidence type="ECO:0000313" key="4">
    <source>
        <dbReference type="Proteomes" id="UP000193335"/>
    </source>
</evidence>
<feature type="region of interest" description="Disordered" evidence="1">
    <location>
        <begin position="137"/>
        <end position="169"/>
    </location>
</feature>
<feature type="transmembrane region" description="Helical" evidence="2">
    <location>
        <begin position="116"/>
        <end position="133"/>
    </location>
</feature>
<feature type="transmembrane region" description="Helical" evidence="2">
    <location>
        <begin position="12"/>
        <end position="31"/>
    </location>
</feature>
<sequence length="542" mass="61167">MGDVRMPQGIRAWAIWGAAQVLLTLALKLVIKLVDNAVIGWGDDRLAELLGVTSPSATTVFNWTIPFALAALALWLVHYFIARPLKEELAKISEGNHFSAISAADRLQAWMRRVEPYHVIFLGLAIALGGVVWQTQRGQPKRSDQPMSHDSPATTHTSPAQLPLSSSPRKTITGYDLQIRQKALDEIYDCIHSKIDPAYDTQNKLNITWDKETRDSGPKSLARKLAASRDQINTAFAELDAILKKYGSLKDVQDLTDWTFTPIIAQTGVFADLLNRLPDAPADMTGFIESHEAFKNWRQAVSLFAQWARSKKEVISKQRDDYNSFEIIPGSREQDASASEIVKIKQALEEKTNELEKAKTASPAIPPRDSARSSILREGGYLKDEKEDLGQKLRTISTSIHTMGDEILKKSEIALNHSYWERADTDIAPEIQRMDDIRNLTVEMHKALYDGLIDKEREFRVELNGVLFPKEPFTEFQIGANEFHNGLTAWMKMRDAADNSGRNDLLRLVQGSRMTFGVSRDRFAAWLSQRLEIIEQARRELK</sequence>
<dbReference type="AlphaFoldDB" id="A0A1Y2JBC8"/>
<dbReference type="Proteomes" id="UP000193335">
    <property type="component" value="Unassembled WGS sequence"/>
</dbReference>
<feature type="compositionally biased region" description="Polar residues" evidence="1">
    <location>
        <begin position="145"/>
        <end position="169"/>
    </location>
</feature>
<accession>A0A1Y2JBC8</accession>
<evidence type="ECO:0000256" key="2">
    <source>
        <dbReference type="SAM" id="Phobius"/>
    </source>
</evidence>
<name>A0A1Y2JBC8_BRAJP</name>